<name>A0A8J3MCI1_9RHOB</name>
<dbReference type="EMBL" id="BNCJ01000042">
    <property type="protein sequence ID" value="GHF74937.1"/>
    <property type="molecule type" value="Genomic_DNA"/>
</dbReference>
<accession>A0A8J3MCI1</accession>
<evidence type="ECO:0000313" key="2">
    <source>
        <dbReference type="EMBL" id="GHF74937.1"/>
    </source>
</evidence>
<evidence type="ECO:0000313" key="3">
    <source>
        <dbReference type="Proteomes" id="UP000626220"/>
    </source>
</evidence>
<dbReference type="Pfam" id="PF00534">
    <property type="entry name" value="Glycos_transf_1"/>
    <property type="match status" value="1"/>
</dbReference>
<organism evidence="2 3">
    <name type="scientific">Seohaeicola zhoushanensis</name>
    <dbReference type="NCBI Taxonomy" id="1569283"/>
    <lineage>
        <taxon>Bacteria</taxon>
        <taxon>Pseudomonadati</taxon>
        <taxon>Pseudomonadota</taxon>
        <taxon>Alphaproteobacteria</taxon>
        <taxon>Rhodobacterales</taxon>
        <taxon>Roseobacteraceae</taxon>
        <taxon>Seohaeicola</taxon>
    </lineage>
</organism>
<dbReference type="InterPro" id="IPR001296">
    <property type="entry name" value="Glyco_trans_1"/>
</dbReference>
<sequence>MMTDRTVPQRPRVLLLAENCNPEWPSLPVVGYKYARALAKVANVTVATHIRNRENIEKAADMGAPVVYIDNEWIARGMYRLSRLLRGGDQIAWSTNQIMAYLPYVVFERQALRQFRAELARGDFDLVHRITPMSPTLPSYAAGRTRQPFVIGPLNGNLAWPEAFRGEQKREREGLRRLRDLYRYLPYSRGTFTKAAAILAAFPHTIADLPEVVRDRVVDLPEIGFDDTVFHGRGRTPAFAGEGPKRFVFAGRLVPYKVPEAAVRAFATSERLKGHVLQIVGDGPELPRLQAIVAETGAQERIRFEGRKTQAQVAEIMRQGDAFVFPSIRELGAGVVIEAMACGMTVLVTDYGAPGHLASQGRGVRVPLQPLDGLVRDYRAAMEACVAEPGRYAAIATAGQTHAHRHYTWATKAAYTAEIYADVLAGRRPRQSAAYASDA</sequence>
<dbReference type="AlphaFoldDB" id="A0A8J3MCI1"/>
<comment type="caution">
    <text evidence="2">The sequence shown here is derived from an EMBL/GenBank/DDBJ whole genome shotgun (WGS) entry which is preliminary data.</text>
</comment>
<gene>
    <name evidence="2" type="ORF">GCM10017056_51900</name>
</gene>
<dbReference type="PANTHER" id="PTHR45947">
    <property type="entry name" value="SULFOQUINOVOSYL TRANSFERASE SQD2"/>
    <property type="match status" value="1"/>
</dbReference>
<dbReference type="Gene3D" id="3.40.50.2000">
    <property type="entry name" value="Glycogen Phosphorylase B"/>
    <property type="match status" value="2"/>
</dbReference>
<evidence type="ECO:0000259" key="1">
    <source>
        <dbReference type="Pfam" id="PF00534"/>
    </source>
</evidence>
<dbReference type="Proteomes" id="UP000626220">
    <property type="component" value="Unassembled WGS sequence"/>
</dbReference>
<keyword evidence="3" id="KW-1185">Reference proteome</keyword>
<dbReference type="CDD" id="cd03801">
    <property type="entry name" value="GT4_PimA-like"/>
    <property type="match status" value="1"/>
</dbReference>
<reference evidence="2" key="1">
    <citation type="journal article" date="2014" name="Int. J. Syst. Evol. Microbiol.">
        <title>Complete genome sequence of Corynebacterium casei LMG S-19264T (=DSM 44701T), isolated from a smear-ripened cheese.</title>
        <authorList>
            <consortium name="US DOE Joint Genome Institute (JGI-PGF)"/>
            <person name="Walter F."/>
            <person name="Albersmeier A."/>
            <person name="Kalinowski J."/>
            <person name="Ruckert C."/>
        </authorList>
    </citation>
    <scope>NUCLEOTIDE SEQUENCE</scope>
    <source>
        <strain evidence="2">KCTC 42650</strain>
    </source>
</reference>
<dbReference type="GO" id="GO:0016757">
    <property type="term" value="F:glycosyltransferase activity"/>
    <property type="evidence" value="ECO:0007669"/>
    <property type="project" value="InterPro"/>
</dbReference>
<dbReference type="PANTHER" id="PTHR45947:SF3">
    <property type="entry name" value="SULFOQUINOVOSYL TRANSFERASE SQD2"/>
    <property type="match status" value="1"/>
</dbReference>
<proteinExistence type="predicted"/>
<feature type="domain" description="Glycosyl transferase family 1" evidence="1">
    <location>
        <begin position="242"/>
        <end position="361"/>
    </location>
</feature>
<dbReference type="InterPro" id="IPR050194">
    <property type="entry name" value="Glycosyltransferase_grp1"/>
</dbReference>
<protein>
    <recommendedName>
        <fullName evidence="1">Glycosyl transferase family 1 domain-containing protein</fullName>
    </recommendedName>
</protein>
<dbReference type="SUPFAM" id="SSF53756">
    <property type="entry name" value="UDP-Glycosyltransferase/glycogen phosphorylase"/>
    <property type="match status" value="1"/>
</dbReference>
<reference evidence="2" key="2">
    <citation type="submission" date="2020-09" db="EMBL/GenBank/DDBJ databases">
        <authorList>
            <person name="Sun Q."/>
            <person name="Kim S."/>
        </authorList>
    </citation>
    <scope>NUCLEOTIDE SEQUENCE</scope>
    <source>
        <strain evidence="2">KCTC 42650</strain>
    </source>
</reference>